<dbReference type="EMBL" id="GG672294">
    <property type="protein sequence ID" value="EER17182.1"/>
    <property type="molecule type" value="Genomic_DNA"/>
</dbReference>
<evidence type="ECO:0000313" key="3">
    <source>
        <dbReference type="Proteomes" id="UP000007800"/>
    </source>
</evidence>
<reference evidence="2 3" key="1">
    <citation type="submission" date="2008-07" db="EMBL/GenBank/DDBJ databases">
        <authorList>
            <person name="El-Sayed N."/>
            <person name="Caler E."/>
            <person name="Inman J."/>
            <person name="Amedeo P."/>
            <person name="Hass B."/>
            <person name="Wortman J."/>
        </authorList>
    </citation>
    <scope>NUCLEOTIDE SEQUENCE [LARGE SCALE GENOMIC DNA]</scope>
    <source>
        <strain evidence="3">ATCC 50983 / TXsc</strain>
    </source>
</reference>
<dbReference type="Proteomes" id="UP000007800">
    <property type="component" value="Unassembled WGS sequence"/>
</dbReference>
<evidence type="ECO:0000256" key="1">
    <source>
        <dbReference type="SAM" id="MobiDB-lite"/>
    </source>
</evidence>
<gene>
    <name evidence="2" type="ORF">Pmar_PMAR020840</name>
</gene>
<protein>
    <submittedName>
        <fullName evidence="2">Uncharacterized protein</fullName>
    </submittedName>
</protein>
<dbReference type="InParanoid" id="C5KEA8"/>
<feature type="compositionally biased region" description="Basic and acidic residues" evidence="1">
    <location>
        <begin position="106"/>
        <end position="119"/>
    </location>
</feature>
<feature type="compositionally biased region" description="Basic and acidic residues" evidence="1">
    <location>
        <begin position="73"/>
        <end position="85"/>
    </location>
</feature>
<sequence length="119" mass="13771">MHWNEQTLERSLSTNWRPKFLTSLLLILTYTTDQDLNRILFHFIHGPSKPVNDKPLPTPEERQAMDDAAAMRGVKEEVKEYEQKQKKAGKKLQAAEPRWGWAGPKHPRDPKADKIDLLG</sequence>
<organism evidence="3">
    <name type="scientific">Perkinsus marinus (strain ATCC 50983 / TXsc)</name>
    <dbReference type="NCBI Taxonomy" id="423536"/>
    <lineage>
        <taxon>Eukaryota</taxon>
        <taxon>Sar</taxon>
        <taxon>Alveolata</taxon>
        <taxon>Perkinsozoa</taxon>
        <taxon>Perkinsea</taxon>
        <taxon>Perkinsida</taxon>
        <taxon>Perkinsidae</taxon>
        <taxon>Perkinsus</taxon>
    </lineage>
</organism>
<dbReference type="OMA" id="ARWGWAC"/>
<dbReference type="GeneID" id="9053404"/>
<dbReference type="RefSeq" id="XP_002785386.1">
    <property type="nucleotide sequence ID" value="XM_002785340.1"/>
</dbReference>
<feature type="region of interest" description="Disordered" evidence="1">
    <location>
        <begin position="73"/>
        <end position="119"/>
    </location>
</feature>
<keyword evidence="3" id="KW-1185">Reference proteome</keyword>
<name>C5KEA8_PERM5</name>
<evidence type="ECO:0000313" key="2">
    <source>
        <dbReference type="EMBL" id="EER17182.1"/>
    </source>
</evidence>
<accession>C5KEA8</accession>
<proteinExistence type="predicted"/>
<dbReference type="AlphaFoldDB" id="C5KEA8"/>